<dbReference type="InterPro" id="IPR003006">
    <property type="entry name" value="Ig/MHC_CS"/>
</dbReference>
<dbReference type="InterPro" id="IPR003597">
    <property type="entry name" value="Ig_C1-set"/>
</dbReference>
<dbReference type="AlphaFoldDB" id="A0A8C4SW24"/>
<dbReference type="SUPFAM" id="SSF54452">
    <property type="entry name" value="MHC antigen-recognition domain"/>
    <property type="match status" value="1"/>
</dbReference>
<feature type="signal peptide" evidence="14">
    <location>
        <begin position="1"/>
        <end position="16"/>
    </location>
</feature>
<evidence type="ECO:0000256" key="2">
    <source>
        <dbReference type="ARBA" id="ARBA00007394"/>
    </source>
</evidence>
<dbReference type="Ensembl" id="ENSECRT00000022680.1">
    <property type="protein sequence ID" value="ENSECRP00000022208.1"/>
    <property type="gene ID" value="ENSECRG00000015028.1"/>
</dbReference>
<keyword evidence="10" id="KW-0325">Glycoprotein</keyword>
<keyword evidence="17" id="KW-1185">Reference proteome</keyword>
<dbReference type="InterPro" id="IPR011162">
    <property type="entry name" value="MHC_I/II-like_Ag-recog"/>
</dbReference>
<evidence type="ECO:0000256" key="5">
    <source>
        <dbReference type="ARBA" id="ARBA00022859"/>
    </source>
</evidence>
<keyword evidence="3 13" id="KW-0812">Transmembrane</keyword>
<keyword evidence="11" id="KW-0491">MHC II</keyword>
<comment type="similarity">
    <text evidence="2">Belongs to the MHC class II family.</text>
</comment>
<dbReference type="Gene3D" id="2.60.40.10">
    <property type="entry name" value="Immunoglobulins"/>
    <property type="match status" value="1"/>
</dbReference>
<evidence type="ECO:0000256" key="3">
    <source>
        <dbReference type="ARBA" id="ARBA00022692"/>
    </source>
</evidence>
<feature type="transmembrane region" description="Helical" evidence="13">
    <location>
        <begin position="218"/>
        <end position="236"/>
    </location>
</feature>
<comment type="subcellular location">
    <subcellularLocation>
        <location evidence="1">Membrane</location>
        <topology evidence="1">Single-pass type I membrane protein</topology>
    </subcellularLocation>
</comment>
<dbReference type="Gene3D" id="3.10.320.10">
    <property type="entry name" value="Class II Histocompatibility Antigen, M Beta Chain, Chain B, domain 1"/>
    <property type="match status" value="1"/>
</dbReference>
<dbReference type="GO" id="GO:0042613">
    <property type="term" value="C:MHC class II protein complex"/>
    <property type="evidence" value="ECO:0007669"/>
    <property type="project" value="UniProtKB-KW"/>
</dbReference>
<dbReference type="GO" id="GO:0002504">
    <property type="term" value="P:antigen processing and presentation of peptide or polysaccharide antigen via MHC class II"/>
    <property type="evidence" value="ECO:0007669"/>
    <property type="project" value="UniProtKB-KW"/>
</dbReference>
<dbReference type="Pfam" id="PF07654">
    <property type="entry name" value="C1-set"/>
    <property type="match status" value="1"/>
</dbReference>
<evidence type="ECO:0000256" key="14">
    <source>
        <dbReference type="SAM" id="SignalP"/>
    </source>
</evidence>
<evidence type="ECO:0000313" key="17">
    <source>
        <dbReference type="Proteomes" id="UP000694620"/>
    </source>
</evidence>
<dbReference type="InterPro" id="IPR001003">
    <property type="entry name" value="MHC_II_a_N"/>
</dbReference>
<evidence type="ECO:0000256" key="13">
    <source>
        <dbReference type="SAM" id="Phobius"/>
    </source>
</evidence>
<dbReference type="InterPro" id="IPR036179">
    <property type="entry name" value="Ig-like_dom_sf"/>
</dbReference>
<name>A0A8C4SW24_ERPCA</name>
<dbReference type="PANTHER" id="PTHR19944">
    <property type="entry name" value="MHC CLASS II-RELATED"/>
    <property type="match status" value="1"/>
</dbReference>
<dbReference type="GeneID" id="114669376"/>
<dbReference type="SMART" id="SM00407">
    <property type="entry name" value="IGc1"/>
    <property type="match status" value="1"/>
</dbReference>
<dbReference type="PANTHER" id="PTHR19944:SF86">
    <property type="entry name" value="HLA CLASS II HISTOCOMPATIBILITY ANTIGEN, DR ALPHA CHAIN"/>
    <property type="match status" value="1"/>
</dbReference>
<reference evidence="16" key="2">
    <citation type="submission" date="2025-09" db="UniProtKB">
        <authorList>
            <consortium name="Ensembl"/>
        </authorList>
    </citation>
    <scope>IDENTIFICATION</scope>
</reference>
<dbReference type="InterPro" id="IPR013783">
    <property type="entry name" value="Ig-like_fold"/>
</dbReference>
<keyword evidence="12" id="KW-0393">Immunoglobulin domain</keyword>
<dbReference type="PROSITE" id="PS50835">
    <property type="entry name" value="IG_LIKE"/>
    <property type="match status" value="1"/>
</dbReference>
<evidence type="ECO:0000256" key="7">
    <source>
        <dbReference type="ARBA" id="ARBA00023130"/>
    </source>
</evidence>
<dbReference type="OrthoDB" id="8925804at2759"/>
<evidence type="ECO:0000256" key="9">
    <source>
        <dbReference type="ARBA" id="ARBA00023157"/>
    </source>
</evidence>
<keyword evidence="5" id="KW-0391">Immunity</keyword>
<feature type="chain" id="PRO_5034060245" evidence="14">
    <location>
        <begin position="17"/>
        <end position="242"/>
    </location>
</feature>
<evidence type="ECO:0000256" key="1">
    <source>
        <dbReference type="ARBA" id="ARBA00004479"/>
    </source>
</evidence>
<accession>A0A8C4SW24</accession>
<dbReference type="PROSITE" id="PS00290">
    <property type="entry name" value="IG_MHC"/>
    <property type="match status" value="1"/>
</dbReference>
<dbReference type="RefSeq" id="XP_028681425.1">
    <property type="nucleotide sequence ID" value="XM_028825592.2"/>
</dbReference>
<dbReference type="SUPFAM" id="SSF48726">
    <property type="entry name" value="Immunoglobulin"/>
    <property type="match status" value="1"/>
</dbReference>
<dbReference type="InterPro" id="IPR007110">
    <property type="entry name" value="Ig-like_dom"/>
</dbReference>
<evidence type="ECO:0000313" key="16">
    <source>
        <dbReference type="Ensembl" id="ENSECRP00000022208.1"/>
    </source>
</evidence>
<evidence type="ECO:0000256" key="8">
    <source>
        <dbReference type="ARBA" id="ARBA00023136"/>
    </source>
</evidence>
<keyword evidence="4 14" id="KW-0732">Signal</keyword>
<reference evidence="16" key="1">
    <citation type="submission" date="2025-08" db="UniProtKB">
        <authorList>
            <consortium name="Ensembl"/>
        </authorList>
    </citation>
    <scope>IDENTIFICATION</scope>
</reference>
<dbReference type="InterPro" id="IPR050160">
    <property type="entry name" value="MHC/Immunoglobulin"/>
</dbReference>
<dbReference type="Proteomes" id="UP000694620">
    <property type="component" value="Unassembled WGS sequence"/>
</dbReference>
<dbReference type="InterPro" id="IPR014745">
    <property type="entry name" value="MHC_II_a/b_N"/>
</dbReference>
<evidence type="ECO:0000256" key="11">
    <source>
        <dbReference type="ARBA" id="ARBA00023182"/>
    </source>
</evidence>
<keyword evidence="7" id="KW-1064">Adaptive immunity</keyword>
<evidence type="ECO:0000256" key="12">
    <source>
        <dbReference type="ARBA" id="ARBA00023319"/>
    </source>
</evidence>
<dbReference type="GO" id="GO:0002250">
    <property type="term" value="P:adaptive immune response"/>
    <property type="evidence" value="ECO:0007669"/>
    <property type="project" value="UniProtKB-KW"/>
</dbReference>
<sequence>MLAYICMAILLGAVGSKINEEKEPHIEMRVTMCTSGSTETEDELQLDGDEELYADFINNKVVMTIPNFVDQFGADPGWMQVAQADKQVCFNDLGINIKAEKNPPESKAIPRVVMYPAYDLEMGISNTLVCFVTGFYPVPIKLSWYKNSQPISDGVEVSRYYPNDDFTFQIFSEISFMPKVGDIYSCMVEHSSVTDLITTIWEPEMKTQSDAGKTAFCAIGLTLGLLGVAIGTFFLIKGNNCN</sequence>
<proteinExistence type="inferred from homology"/>
<evidence type="ECO:0000256" key="10">
    <source>
        <dbReference type="ARBA" id="ARBA00023180"/>
    </source>
</evidence>
<gene>
    <name evidence="16" type="primary">LOC114669376</name>
</gene>
<feature type="domain" description="Ig-like" evidence="15">
    <location>
        <begin position="110"/>
        <end position="198"/>
    </location>
</feature>
<dbReference type="SMART" id="SM00920">
    <property type="entry name" value="MHC_II_alpha"/>
    <property type="match status" value="1"/>
</dbReference>
<dbReference type="Pfam" id="PF00993">
    <property type="entry name" value="MHC_II_alpha"/>
    <property type="match status" value="1"/>
</dbReference>
<protein>
    <submittedName>
        <fullName evidence="16">H-2 class II histocompatibility antigen, A-U alpha chain-like</fullName>
    </submittedName>
</protein>
<keyword evidence="6 13" id="KW-1133">Transmembrane helix</keyword>
<evidence type="ECO:0000256" key="6">
    <source>
        <dbReference type="ARBA" id="ARBA00022989"/>
    </source>
</evidence>
<keyword evidence="8 13" id="KW-0472">Membrane</keyword>
<evidence type="ECO:0000259" key="15">
    <source>
        <dbReference type="PROSITE" id="PS50835"/>
    </source>
</evidence>
<organism evidence="16 17">
    <name type="scientific">Erpetoichthys calabaricus</name>
    <name type="common">Rope fish</name>
    <name type="synonym">Calamoichthys calabaricus</name>
    <dbReference type="NCBI Taxonomy" id="27687"/>
    <lineage>
        <taxon>Eukaryota</taxon>
        <taxon>Metazoa</taxon>
        <taxon>Chordata</taxon>
        <taxon>Craniata</taxon>
        <taxon>Vertebrata</taxon>
        <taxon>Euteleostomi</taxon>
        <taxon>Actinopterygii</taxon>
        <taxon>Polypteriformes</taxon>
        <taxon>Polypteridae</taxon>
        <taxon>Erpetoichthys</taxon>
    </lineage>
</organism>
<dbReference type="GeneTree" id="ENSGT00940000161847"/>
<keyword evidence="9" id="KW-1015">Disulfide bond</keyword>
<evidence type="ECO:0000256" key="4">
    <source>
        <dbReference type="ARBA" id="ARBA00022729"/>
    </source>
</evidence>